<evidence type="ECO:0000256" key="1">
    <source>
        <dbReference type="SAM" id="MobiDB-lite"/>
    </source>
</evidence>
<evidence type="ECO:0000313" key="2">
    <source>
        <dbReference type="EMBL" id="KAH8499608.1"/>
    </source>
</evidence>
<protein>
    <submittedName>
        <fullName evidence="2">Uncharacterized protein</fullName>
    </submittedName>
</protein>
<gene>
    <name evidence="2" type="ORF">H0E87_015000</name>
</gene>
<dbReference type="EMBL" id="JACEGQ020000008">
    <property type="protein sequence ID" value="KAH8499608.1"/>
    <property type="molecule type" value="Genomic_DNA"/>
</dbReference>
<name>A0A8T2Y3C2_POPDE</name>
<keyword evidence="3" id="KW-1185">Reference proteome</keyword>
<evidence type="ECO:0000313" key="3">
    <source>
        <dbReference type="Proteomes" id="UP000807159"/>
    </source>
</evidence>
<dbReference type="AlphaFoldDB" id="A0A8T2Y3C2"/>
<feature type="compositionally biased region" description="Polar residues" evidence="1">
    <location>
        <begin position="125"/>
        <end position="136"/>
    </location>
</feature>
<comment type="caution">
    <text evidence="2">The sequence shown here is derived from an EMBL/GenBank/DDBJ whole genome shotgun (WGS) entry which is preliminary data.</text>
</comment>
<proteinExistence type="predicted"/>
<feature type="non-terminal residue" evidence="2">
    <location>
        <position position="363"/>
    </location>
</feature>
<feature type="compositionally biased region" description="Polar residues" evidence="1">
    <location>
        <begin position="14"/>
        <end position="27"/>
    </location>
</feature>
<feature type="region of interest" description="Disordered" evidence="1">
    <location>
        <begin position="198"/>
        <end position="219"/>
    </location>
</feature>
<feature type="region of interest" description="Disordered" evidence="1">
    <location>
        <begin position="125"/>
        <end position="146"/>
    </location>
</feature>
<feature type="region of interest" description="Disordered" evidence="1">
    <location>
        <begin position="1"/>
        <end position="28"/>
    </location>
</feature>
<feature type="compositionally biased region" description="Basic and acidic residues" evidence="1">
    <location>
        <begin position="309"/>
        <end position="318"/>
    </location>
</feature>
<sequence>MAKSKKKSLSLNSRGTLSRKQETSQTDLHNKIVLALEAPPASCGPTRSTRFEENPSIKALAGGSGPGKYLIYAEDGSGACGAASTTAEDHVAIEDCSDGEACDADQVDYPALEDGFGSGSKFFLSPTSNSGQSAPTSNPPCGKEISGTGVLHKEPSTLEGGLHAHSGTIKPLEHAIGKRRDLFTSNRSCADCPKLASTADGLSKQGAKDDAPNMTSRRSRVHARVGQAIVNAMQVLDPMQAEAELTAGCIKTTTSIGVTNKGAKGGEAASCDDVHASFDPDAEVPAMENIGRKAAGVQSLDPMHAEAEAMAEEWEKSKRQYMPRSRGLSAGGGPRASTQNSKGKEIAGGSVATPKARVFDGSS</sequence>
<feature type="region of interest" description="Disordered" evidence="1">
    <location>
        <begin position="309"/>
        <end position="363"/>
    </location>
</feature>
<reference evidence="2" key="1">
    <citation type="journal article" date="2021" name="J. Hered.">
        <title>Genome Assembly of Salicaceae Populus deltoides (Eastern Cottonwood) I-69 Based on Nanopore Sequencing and Hi-C Technologies.</title>
        <authorList>
            <person name="Bai S."/>
            <person name="Wu H."/>
            <person name="Zhang J."/>
            <person name="Pan Z."/>
            <person name="Zhao W."/>
            <person name="Li Z."/>
            <person name="Tong C."/>
        </authorList>
    </citation>
    <scope>NUCLEOTIDE SEQUENCE</scope>
    <source>
        <tissue evidence="2">Leaf</tissue>
    </source>
</reference>
<accession>A0A8T2Y3C2</accession>
<dbReference type="Proteomes" id="UP000807159">
    <property type="component" value="Chromosome 8"/>
</dbReference>
<organism evidence="2 3">
    <name type="scientific">Populus deltoides</name>
    <name type="common">Eastern poplar</name>
    <name type="synonym">Eastern cottonwood</name>
    <dbReference type="NCBI Taxonomy" id="3696"/>
    <lineage>
        <taxon>Eukaryota</taxon>
        <taxon>Viridiplantae</taxon>
        <taxon>Streptophyta</taxon>
        <taxon>Embryophyta</taxon>
        <taxon>Tracheophyta</taxon>
        <taxon>Spermatophyta</taxon>
        <taxon>Magnoliopsida</taxon>
        <taxon>eudicotyledons</taxon>
        <taxon>Gunneridae</taxon>
        <taxon>Pentapetalae</taxon>
        <taxon>rosids</taxon>
        <taxon>fabids</taxon>
        <taxon>Malpighiales</taxon>
        <taxon>Salicaceae</taxon>
        <taxon>Saliceae</taxon>
        <taxon>Populus</taxon>
    </lineage>
</organism>